<gene>
    <name evidence="2" type="ORF">BC793_1218</name>
</gene>
<evidence type="ECO:0000313" key="3">
    <source>
        <dbReference type="Proteomes" id="UP000245697"/>
    </source>
</evidence>
<evidence type="ECO:0000313" key="2">
    <source>
        <dbReference type="EMBL" id="PWK39741.1"/>
    </source>
</evidence>
<protein>
    <submittedName>
        <fullName evidence="2">Uncharacterized protein</fullName>
    </submittedName>
</protein>
<evidence type="ECO:0000256" key="1">
    <source>
        <dbReference type="SAM" id="MobiDB-lite"/>
    </source>
</evidence>
<organism evidence="2 3">
    <name type="scientific">Actinoplanes xinjiangensis</name>
    <dbReference type="NCBI Taxonomy" id="512350"/>
    <lineage>
        <taxon>Bacteria</taxon>
        <taxon>Bacillati</taxon>
        <taxon>Actinomycetota</taxon>
        <taxon>Actinomycetes</taxon>
        <taxon>Micromonosporales</taxon>
        <taxon>Micromonosporaceae</taxon>
        <taxon>Actinoplanes</taxon>
    </lineage>
</organism>
<reference evidence="2 3" key="1">
    <citation type="submission" date="2018-05" db="EMBL/GenBank/DDBJ databases">
        <title>Genomic Encyclopedia of Archaeal and Bacterial Type Strains, Phase II (KMG-II): from individual species to whole genera.</title>
        <authorList>
            <person name="Goeker M."/>
        </authorList>
    </citation>
    <scope>NUCLEOTIDE SEQUENCE [LARGE SCALE GENOMIC DNA]</scope>
    <source>
        <strain evidence="2 3">DSM 45184</strain>
    </source>
</reference>
<dbReference type="EMBL" id="QGGR01000021">
    <property type="protein sequence ID" value="PWK39741.1"/>
    <property type="molecule type" value="Genomic_DNA"/>
</dbReference>
<dbReference type="Proteomes" id="UP000245697">
    <property type="component" value="Unassembled WGS sequence"/>
</dbReference>
<accession>A0A316F761</accession>
<sequence length="253" mass="27591">MNVWGEVHVFQERTFVTRGRFTTGVAVEGDASGARLGEAILRLYALDPDSYRDEKASWRAFCEDVVGVPVRRYHPEKSARVYLRDSTWHVAVGPFGPEAEMPAVPAIDVPHELGALVRRVLDASEPRWPAIRQVMILTLATGRLIVMPIVRGSLVGPVCTAEPETASLLSAVRATLPESDREWGENPEYVEALATAGVDGKLLNGCATVHLEELSTDSVRLTGTGSAHHRPVTERSWLGPPATSPRCAPRLRG</sequence>
<feature type="region of interest" description="Disordered" evidence="1">
    <location>
        <begin position="221"/>
        <end position="253"/>
    </location>
</feature>
<dbReference type="OrthoDB" id="4512558at2"/>
<dbReference type="AlphaFoldDB" id="A0A316F761"/>
<comment type="caution">
    <text evidence="2">The sequence shown here is derived from an EMBL/GenBank/DDBJ whole genome shotgun (WGS) entry which is preliminary data.</text>
</comment>
<proteinExistence type="predicted"/>
<keyword evidence="3" id="KW-1185">Reference proteome</keyword>
<dbReference type="RefSeq" id="WP_109600318.1">
    <property type="nucleotide sequence ID" value="NZ_BONA01000122.1"/>
</dbReference>
<name>A0A316F761_9ACTN</name>